<dbReference type="PANTHER" id="PTHR14119:SF3">
    <property type="entry name" value="ISOCHORISMATASE DOMAIN-CONTAINING PROTEIN 2"/>
    <property type="match status" value="1"/>
</dbReference>
<gene>
    <name evidence="2" type="ORF">C2134_14355</name>
</gene>
<feature type="domain" description="Isochorismatase-like" evidence="1">
    <location>
        <begin position="10"/>
        <end position="155"/>
    </location>
</feature>
<reference evidence="2 3" key="1">
    <citation type="submission" date="2018-01" db="EMBL/GenBank/DDBJ databases">
        <title>Genomic Sequence of Chromobacterium MWU13-2610 from wild cranberry bogs within the Cape Cod National Seashore.</title>
        <authorList>
            <person name="O'Hara-Hanley K."/>
            <person name="Soby S."/>
            <person name="Harrison A."/>
        </authorList>
    </citation>
    <scope>NUCLEOTIDE SEQUENCE [LARGE SCALE GENOMIC DNA]</scope>
    <source>
        <strain evidence="2 3">MWU13-2610</strain>
    </source>
</reference>
<proteinExistence type="predicted"/>
<dbReference type="Gene3D" id="3.40.50.850">
    <property type="entry name" value="Isochorismatase-like"/>
    <property type="match status" value="1"/>
</dbReference>
<accession>A0A2K4ML82</accession>
<name>A0A2K4ML82_9NEIS</name>
<dbReference type="PANTHER" id="PTHR14119">
    <property type="entry name" value="HYDROLASE"/>
    <property type="match status" value="1"/>
</dbReference>
<dbReference type="AlphaFoldDB" id="A0A2K4ML82"/>
<dbReference type="EMBL" id="PPTF01000068">
    <property type="protein sequence ID" value="POA97836.1"/>
    <property type="molecule type" value="Genomic_DNA"/>
</dbReference>
<dbReference type="Pfam" id="PF00857">
    <property type="entry name" value="Isochorismatase"/>
    <property type="match status" value="1"/>
</dbReference>
<dbReference type="InterPro" id="IPR036380">
    <property type="entry name" value="Isochorismatase-like_sf"/>
</dbReference>
<dbReference type="Proteomes" id="UP000236416">
    <property type="component" value="Unassembled WGS sequence"/>
</dbReference>
<organism evidence="2 3">
    <name type="scientific">Chromobacterium sinusclupearum</name>
    <dbReference type="NCBI Taxonomy" id="2077146"/>
    <lineage>
        <taxon>Bacteria</taxon>
        <taxon>Pseudomonadati</taxon>
        <taxon>Pseudomonadota</taxon>
        <taxon>Betaproteobacteria</taxon>
        <taxon>Neisseriales</taxon>
        <taxon>Chromobacteriaceae</taxon>
        <taxon>Chromobacterium</taxon>
    </lineage>
</organism>
<dbReference type="GO" id="GO:0016787">
    <property type="term" value="F:hydrolase activity"/>
    <property type="evidence" value="ECO:0007669"/>
    <property type="project" value="UniProtKB-KW"/>
</dbReference>
<evidence type="ECO:0000313" key="2">
    <source>
        <dbReference type="EMBL" id="POA97836.1"/>
    </source>
</evidence>
<keyword evidence="3" id="KW-1185">Reference proteome</keyword>
<comment type="caution">
    <text evidence="2">The sequence shown here is derived from an EMBL/GenBank/DDBJ whole genome shotgun (WGS) entry which is preliminary data.</text>
</comment>
<sequence>MLMQKQNAGLLVVDIQDKLLPAVHDADGLLARSRWLIAVARDHGLPIVFSEQYPRGLGGTLAVLREAAPQAQVVDKLHFSCVAAECLPPALMERQQIIVCGMEAHVCVLQTVLQLLAIGKQVFVAADAISSRKPSDIELAVGRMRAGGAVIVSREMVLFELLEQSGSEHFKQMSQRYLVGEQP</sequence>
<dbReference type="RefSeq" id="WP_103320844.1">
    <property type="nucleotide sequence ID" value="NZ_PPTF01000068.1"/>
</dbReference>
<dbReference type="InterPro" id="IPR000868">
    <property type="entry name" value="Isochorismatase-like_dom"/>
</dbReference>
<dbReference type="SUPFAM" id="SSF52499">
    <property type="entry name" value="Isochorismatase-like hydrolases"/>
    <property type="match status" value="1"/>
</dbReference>
<protein>
    <submittedName>
        <fullName evidence="2">Hydrolase</fullName>
    </submittedName>
</protein>
<dbReference type="CDD" id="cd01012">
    <property type="entry name" value="YcaC_related"/>
    <property type="match status" value="1"/>
</dbReference>
<evidence type="ECO:0000313" key="3">
    <source>
        <dbReference type="Proteomes" id="UP000236416"/>
    </source>
</evidence>
<evidence type="ECO:0000259" key="1">
    <source>
        <dbReference type="Pfam" id="PF00857"/>
    </source>
</evidence>
<keyword evidence="2" id="KW-0378">Hydrolase</keyword>
<dbReference type="InterPro" id="IPR050993">
    <property type="entry name" value="Isochorismatase_domain"/>
</dbReference>